<comment type="caution">
    <text evidence="1">The sequence shown here is derived from an EMBL/GenBank/DDBJ whole genome shotgun (WGS) entry which is preliminary data.</text>
</comment>
<reference evidence="1 2" key="1">
    <citation type="submission" date="2020-04" db="EMBL/GenBank/DDBJ databases">
        <title>Description of novel Gluconacetobacter.</title>
        <authorList>
            <person name="Sombolestani A."/>
        </authorList>
    </citation>
    <scope>NUCLEOTIDE SEQUENCE [LARGE SCALE GENOMIC DNA]</scope>
    <source>
        <strain evidence="1 2">LMG 19747</strain>
    </source>
</reference>
<sequence length="61" mass="6671">MPERSRRDGRTRLLGLAMLGLLCGLVDLAGLWRATHPHVGAAYRQLYLTPGGIVNGTTLRQ</sequence>
<dbReference type="Proteomes" id="UP000589085">
    <property type="component" value="Unassembled WGS sequence"/>
</dbReference>
<name>A0A7W4NRI6_9PROT</name>
<gene>
    <name evidence="1" type="ORF">HLH48_12710</name>
</gene>
<protein>
    <submittedName>
        <fullName evidence="1">Uncharacterized protein</fullName>
    </submittedName>
</protein>
<proteinExistence type="predicted"/>
<dbReference type="EMBL" id="JABEQJ010000015">
    <property type="protein sequence ID" value="MBB2161023.1"/>
    <property type="molecule type" value="Genomic_DNA"/>
</dbReference>
<organism evidence="1 2">
    <name type="scientific">Gluconacetobacter sacchari</name>
    <dbReference type="NCBI Taxonomy" id="92759"/>
    <lineage>
        <taxon>Bacteria</taxon>
        <taxon>Pseudomonadati</taxon>
        <taxon>Pseudomonadota</taxon>
        <taxon>Alphaproteobacteria</taxon>
        <taxon>Acetobacterales</taxon>
        <taxon>Acetobacteraceae</taxon>
        <taxon>Gluconacetobacter</taxon>
    </lineage>
</organism>
<evidence type="ECO:0000313" key="2">
    <source>
        <dbReference type="Proteomes" id="UP000589085"/>
    </source>
</evidence>
<dbReference type="RefSeq" id="WP_182997879.1">
    <property type="nucleotide sequence ID" value="NZ_JABEQJ010000015.1"/>
</dbReference>
<dbReference type="AlphaFoldDB" id="A0A7W4NRI6"/>
<accession>A0A7W4NRI6</accession>
<evidence type="ECO:0000313" key="1">
    <source>
        <dbReference type="EMBL" id="MBB2161023.1"/>
    </source>
</evidence>